<dbReference type="GO" id="GO:0060170">
    <property type="term" value="C:ciliary membrane"/>
    <property type="evidence" value="ECO:0007669"/>
    <property type="project" value="TreeGrafter"/>
</dbReference>
<reference evidence="5" key="1">
    <citation type="submission" date="2021-01" db="EMBL/GenBank/DDBJ databases">
        <authorList>
            <person name="Corre E."/>
            <person name="Pelletier E."/>
            <person name="Niang G."/>
            <person name="Scheremetjew M."/>
            <person name="Finn R."/>
            <person name="Kale V."/>
            <person name="Holt S."/>
            <person name="Cochrane G."/>
            <person name="Meng A."/>
            <person name="Brown T."/>
            <person name="Cohen L."/>
        </authorList>
    </citation>
    <scope>NUCLEOTIDE SEQUENCE</scope>
    <source>
        <strain evidence="5">RCC1693</strain>
    </source>
</reference>
<dbReference type="GO" id="GO:0005509">
    <property type="term" value="F:calcium ion binding"/>
    <property type="evidence" value="ECO:0007669"/>
    <property type="project" value="InterPro"/>
</dbReference>
<proteinExistence type="predicted"/>
<keyword evidence="2" id="KW-0677">Repeat</keyword>
<dbReference type="InterPro" id="IPR002048">
    <property type="entry name" value="EF_hand_dom"/>
</dbReference>
<dbReference type="Gene3D" id="2.60.120.380">
    <property type="match status" value="1"/>
</dbReference>
<dbReference type="Gene3D" id="1.10.238.10">
    <property type="entry name" value="EF-hand"/>
    <property type="match status" value="1"/>
</dbReference>
<dbReference type="PANTHER" id="PTHR46819">
    <property type="entry name" value="EF-HAND CALCIUM-BINDING DOMAIN-CONTAINING PROTEIN 7"/>
    <property type="match status" value="1"/>
</dbReference>
<dbReference type="Gene3D" id="3.90.70.10">
    <property type="entry name" value="Cysteine proteinases"/>
    <property type="match status" value="1"/>
</dbReference>
<keyword evidence="1" id="KW-0479">Metal-binding</keyword>
<dbReference type="AlphaFoldDB" id="A0A7S2C3E6"/>
<feature type="domain" description="EF-hand" evidence="4">
    <location>
        <begin position="201"/>
        <end position="236"/>
    </location>
</feature>
<dbReference type="EMBL" id="HBGT01015605">
    <property type="protein sequence ID" value="CAD9414579.1"/>
    <property type="molecule type" value="Transcribed_RNA"/>
</dbReference>
<sequence length="429" mass="47935">MAEVGAEPAEDDGKFWMCFDDVMAHFFSINVCMVAQHGSQHPQWVEKRRKVSFTYGGEDQISAPMYIISVTQKCEMYISVHQEDERCEGAKPYLDIGVTVLQIQPDYSYKLVASSGNSAERQNQTQVTLKSGQYLVVPTTTGCKFAQGLQYSGGPPVALVQEREDANPPSASTAGSLSAGAAGKDGGGGGGGGVVREFSPEVTAALNEIFRRLDADLDGLLLREELNTFMQMTEACSMSDEVYDWLIQKFDSFNGGLTQDGFRAVYMYMFESSGADVETIWRDLIYMGYDRSLDLLYARTCMLAFHSMNHEFELHPQPFDSDAYEEAMELPIKELGKCKELEGGLVKLYTRRAGYSGVSFAVENCSSQYIEFTLDCSESRNVMSHRGQLRASQLIPPSQTKVLHHLMPEHSFEQWSWSTRYAVTFLDDH</sequence>
<evidence type="ECO:0000313" key="5">
    <source>
        <dbReference type="EMBL" id="CAD9414579.1"/>
    </source>
</evidence>
<organism evidence="5">
    <name type="scientific">Florenciella parvula</name>
    <dbReference type="NCBI Taxonomy" id="236787"/>
    <lineage>
        <taxon>Eukaryota</taxon>
        <taxon>Sar</taxon>
        <taxon>Stramenopiles</taxon>
        <taxon>Ochrophyta</taxon>
        <taxon>Dictyochophyceae</taxon>
        <taxon>Florenciellales</taxon>
        <taxon>Florenciella</taxon>
    </lineage>
</organism>
<gene>
    <name evidence="5" type="ORF">FPAR1323_LOCUS8331</name>
</gene>
<feature type="compositionally biased region" description="Gly residues" evidence="3">
    <location>
        <begin position="183"/>
        <end position="194"/>
    </location>
</feature>
<dbReference type="SUPFAM" id="SSF47473">
    <property type="entry name" value="EF-hand"/>
    <property type="match status" value="1"/>
</dbReference>
<dbReference type="PANTHER" id="PTHR46819:SF1">
    <property type="entry name" value="EF-HAND CALCIUM-BINDING DOMAIN-CONTAINING PROTEIN 7"/>
    <property type="match status" value="1"/>
</dbReference>
<evidence type="ECO:0000256" key="2">
    <source>
        <dbReference type="ARBA" id="ARBA00022737"/>
    </source>
</evidence>
<feature type="region of interest" description="Disordered" evidence="3">
    <location>
        <begin position="164"/>
        <end position="194"/>
    </location>
</feature>
<dbReference type="GO" id="GO:1903569">
    <property type="term" value="P:positive regulation of protein localization to ciliary membrane"/>
    <property type="evidence" value="ECO:0007669"/>
    <property type="project" value="TreeGrafter"/>
</dbReference>
<name>A0A7S2C3E6_9STRA</name>
<dbReference type="InterPro" id="IPR052266">
    <property type="entry name" value="Miro-EF-hand_domain"/>
</dbReference>
<evidence type="ECO:0000256" key="3">
    <source>
        <dbReference type="SAM" id="MobiDB-lite"/>
    </source>
</evidence>
<feature type="compositionally biased region" description="Low complexity" evidence="3">
    <location>
        <begin position="170"/>
        <end position="182"/>
    </location>
</feature>
<evidence type="ECO:0000259" key="4">
    <source>
        <dbReference type="PROSITE" id="PS50222"/>
    </source>
</evidence>
<protein>
    <recommendedName>
        <fullName evidence="4">EF-hand domain-containing protein</fullName>
    </recommendedName>
</protein>
<dbReference type="GO" id="GO:0098797">
    <property type="term" value="C:plasma membrane protein complex"/>
    <property type="evidence" value="ECO:0007669"/>
    <property type="project" value="TreeGrafter"/>
</dbReference>
<dbReference type="PROSITE" id="PS50222">
    <property type="entry name" value="EF_HAND_2"/>
    <property type="match status" value="1"/>
</dbReference>
<accession>A0A7S2C3E6</accession>
<evidence type="ECO:0000256" key="1">
    <source>
        <dbReference type="ARBA" id="ARBA00022723"/>
    </source>
</evidence>
<dbReference type="InterPro" id="IPR011992">
    <property type="entry name" value="EF-hand-dom_pair"/>
</dbReference>